<evidence type="ECO:0000313" key="3">
    <source>
        <dbReference type="Proteomes" id="UP000521943"/>
    </source>
</evidence>
<feature type="compositionally biased region" description="Basic and acidic residues" evidence="1">
    <location>
        <begin position="209"/>
        <end position="240"/>
    </location>
</feature>
<feature type="compositionally biased region" description="Polar residues" evidence="1">
    <location>
        <begin position="111"/>
        <end position="129"/>
    </location>
</feature>
<dbReference type="EMBL" id="JACGCI010000058">
    <property type="protein sequence ID" value="KAF6750246.1"/>
    <property type="molecule type" value="Genomic_DNA"/>
</dbReference>
<dbReference type="AlphaFoldDB" id="A0A8H6M2W4"/>
<feature type="region of interest" description="Disordered" evidence="1">
    <location>
        <begin position="97"/>
        <end position="129"/>
    </location>
</feature>
<comment type="caution">
    <text evidence="2">The sequence shown here is derived from an EMBL/GenBank/DDBJ whole genome shotgun (WGS) entry which is preliminary data.</text>
</comment>
<sequence>MTQMTTDYDLVVKTRGADATSVEDGACRPVLNCDKLQQAKSALWTDIDQKRDLPTGCSSNHDENRRRGMSPSQTIILPFEPSAPSQAVAGVEPAQLWSLTPSGDKPPKAGTTRTFCNTPASTGKTTTISSLGEGFSSKSVETKHELVRKSVVVRRSPTTCERRESGVRRVDLVTDGDRLCHDWRRGMKQSAIRLAPTFGVVKQRPHFRHTPDTHRRRAKDWARPGSRDYDSAGERRIMFG</sequence>
<name>A0A8H6M2W4_9AGAR</name>
<feature type="region of interest" description="Disordered" evidence="1">
    <location>
        <begin position="206"/>
        <end position="240"/>
    </location>
</feature>
<protein>
    <submittedName>
        <fullName evidence="2">Uncharacterized protein</fullName>
    </submittedName>
</protein>
<evidence type="ECO:0000313" key="2">
    <source>
        <dbReference type="EMBL" id="KAF6750246.1"/>
    </source>
</evidence>
<organism evidence="2 3">
    <name type="scientific">Ephemerocybe angulata</name>
    <dbReference type="NCBI Taxonomy" id="980116"/>
    <lineage>
        <taxon>Eukaryota</taxon>
        <taxon>Fungi</taxon>
        <taxon>Dikarya</taxon>
        <taxon>Basidiomycota</taxon>
        <taxon>Agaricomycotina</taxon>
        <taxon>Agaricomycetes</taxon>
        <taxon>Agaricomycetidae</taxon>
        <taxon>Agaricales</taxon>
        <taxon>Agaricineae</taxon>
        <taxon>Psathyrellaceae</taxon>
        <taxon>Ephemerocybe</taxon>
    </lineage>
</organism>
<reference evidence="2 3" key="1">
    <citation type="submission" date="2020-07" db="EMBL/GenBank/DDBJ databases">
        <title>Comparative genomics of pyrophilous fungi reveals a link between fire events and developmental genes.</title>
        <authorList>
            <consortium name="DOE Joint Genome Institute"/>
            <person name="Steindorff A.S."/>
            <person name="Carver A."/>
            <person name="Calhoun S."/>
            <person name="Stillman K."/>
            <person name="Liu H."/>
            <person name="Lipzen A."/>
            <person name="Pangilinan J."/>
            <person name="Labutti K."/>
            <person name="Bruns T.D."/>
            <person name="Grigoriev I.V."/>
        </authorList>
    </citation>
    <scope>NUCLEOTIDE SEQUENCE [LARGE SCALE GENOMIC DNA]</scope>
    <source>
        <strain evidence="2 3">CBS 144469</strain>
    </source>
</reference>
<dbReference type="Proteomes" id="UP000521943">
    <property type="component" value="Unassembled WGS sequence"/>
</dbReference>
<gene>
    <name evidence="2" type="ORF">DFP72DRAFT_851929</name>
</gene>
<accession>A0A8H6M2W4</accession>
<proteinExistence type="predicted"/>
<evidence type="ECO:0000256" key="1">
    <source>
        <dbReference type="SAM" id="MobiDB-lite"/>
    </source>
</evidence>
<keyword evidence="3" id="KW-1185">Reference proteome</keyword>